<dbReference type="NCBIfam" id="TIGR04294">
    <property type="entry name" value="pre_pil_HX9DG"/>
    <property type="match status" value="1"/>
</dbReference>
<dbReference type="InterPro" id="IPR027558">
    <property type="entry name" value="Pre_pil_HX9DG_C"/>
</dbReference>
<protein>
    <submittedName>
        <fullName evidence="3">Signal peptide protein</fullName>
    </submittedName>
</protein>
<proteinExistence type="predicted"/>
<dbReference type="STRING" id="1263868.RESH_03068"/>
<dbReference type="PATRIC" id="fig|1263868.3.peg.3319"/>
<name>M5SF03_9BACT</name>
<dbReference type="PANTHER" id="PTHR30093:SF2">
    <property type="entry name" value="TYPE II SECRETION SYSTEM PROTEIN H"/>
    <property type="match status" value="1"/>
</dbReference>
<evidence type="ECO:0000313" key="4">
    <source>
        <dbReference type="Proteomes" id="UP000011996"/>
    </source>
</evidence>
<dbReference type="Proteomes" id="UP000011996">
    <property type="component" value="Unassembled WGS sequence"/>
</dbReference>
<comment type="caution">
    <text evidence="3">The sequence shown here is derived from an EMBL/GenBank/DDBJ whole genome shotgun (WGS) entry which is preliminary data.</text>
</comment>
<dbReference type="PANTHER" id="PTHR30093">
    <property type="entry name" value="GENERAL SECRETION PATHWAY PROTEIN G"/>
    <property type="match status" value="1"/>
</dbReference>
<feature type="region of interest" description="Disordered" evidence="1">
    <location>
        <begin position="175"/>
        <end position="208"/>
    </location>
</feature>
<feature type="domain" description="DUF1559" evidence="2">
    <location>
        <begin position="2"/>
        <end position="170"/>
    </location>
</feature>
<evidence type="ECO:0000313" key="3">
    <source>
        <dbReference type="EMBL" id="EMI26262.1"/>
    </source>
</evidence>
<organism evidence="3 4">
    <name type="scientific">Rhodopirellula europaea SH398</name>
    <dbReference type="NCBI Taxonomy" id="1263868"/>
    <lineage>
        <taxon>Bacteria</taxon>
        <taxon>Pseudomonadati</taxon>
        <taxon>Planctomycetota</taxon>
        <taxon>Planctomycetia</taxon>
        <taxon>Pirellulales</taxon>
        <taxon>Pirellulaceae</taxon>
        <taxon>Rhodopirellula</taxon>
    </lineage>
</organism>
<accession>M5SF03</accession>
<gene>
    <name evidence="3" type="ORF">RESH_03068</name>
</gene>
<dbReference type="InterPro" id="IPR011453">
    <property type="entry name" value="DUF1559"/>
</dbReference>
<dbReference type="AlphaFoldDB" id="M5SF03"/>
<sequence>MQTTHTGGVDGEGNVVDAGAKSRQRGVFESRYTTRFRDILDGTSNTIACGEIVTDAGNLEINSQPKMNQQDPFFFDPELCYRDNVDPNRPQFWANANDTGAADQRRGKRWADGRPMFTSVNTVRPPNKESCLWGGDGSDGTYTMGSRHQGGCHILMADGAVKFITDSIEAGNQNRATLPKAGQPGEESPYGLWGALGTKAGKETKSLE</sequence>
<reference evidence="3 4" key="1">
    <citation type="journal article" date="2013" name="Mar. Genomics">
        <title>Expression of sulfatases in Rhodopirellula baltica and the diversity of sulfatases in the genus Rhodopirellula.</title>
        <authorList>
            <person name="Wegner C.E."/>
            <person name="Richter-Heitmann T."/>
            <person name="Klindworth A."/>
            <person name="Klockow C."/>
            <person name="Richter M."/>
            <person name="Achstetter T."/>
            <person name="Glockner F.O."/>
            <person name="Harder J."/>
        </authorList>
    </citation>
    <scope>NUCLEOTIDE SEQUENCE [LARGE SCALE GENOMIC DNA]</scope>
    <source>
        <strain evidence="3 4">SH398</strain>
    </source>
</reference>
<dbReference type="Pfam" id="PF07596">
    <property type="entry name" value="SBP_bac_10"/>
    <property type="match status" value="1"/>
</dbReference>
<evidence type="ECO:0000259" key="2">
    <source>
        <dbReference type="Pfam" id="PF07596"/>
    </source>
</evidence>
<dbReference type="EMBL" id="ANOF01000097">
    <property type="protein sequence ID" value="EMI26262.1"/>
    <property type="molecule type" value="Genomic_DNA"/>
</dbReference>
<evidence type="ECO:0000256" key="1">
    <source>
        <dbReference type="SAM" id="MobiDB-lite"/>
    </source>
</evidence>